<keyword evidence="6 11" id="KW-0067">ATP-binding</keyword>
<dbReference type="GO" id="GO:0006412">
    <property type="term" value="P:translation"/>
    <property type="evidence" value="ECO:0007669"/>
    <property type="project" value="UniProtKB-UniRule"/>
</dbReference>
<dbReference type="InterPro" id="IPR042114">
    <property type="entry name" value="GatB_C_1"/>
</dbReference>
<evidence type="ECO:0000256" key="11">
    <source>
        <dbReference type="HAMAP-Rule" id="MF_00121"/>
    </source>
</evidence>
<keyword evidence="14" id="KW-1185">Reference proteome</keyword>
<dbReference type="Pfam" id="PF02637">
    <property type="entry name" value="GatB_Yqey"/>
    <property type="match status" value="1"/>
</dbReference>
<dbReference type="SUPFAM" id="SSF55931">
    <property type="entry name" value="Glutamine synthetase/guanido kinase"/>
    <property type="match status" value="1"/>
</dbReference>
<evidence type="ECO:0000256" key="4">
    <source>
        <dbReference type="ARBA" id="ARBA00022598"/>
    </source>
</evidence>
<dbReference type="Proteomes" id="UP000504693">
    <property type="component" value="Chromosome"/>
</dbReference>
<dbReference type="PANTHER" id="PTHR11659">
    <property type="entry name" value="GLUTAMYL-TRNA GLN AMIDOTRANSFERASE SUBUNIT B MITOCHONDRIAL AND PROKARYOTIC PET112-RELATED"/>
    <property type="match status" value="1"/>
</dbReference>
<dbReference type="NCBIfam" id="TIGR00133">
    <property type="entry name" value="gatB"/>
    <property type="match status" value="1"/>
</dbReference>
<evidence type="ECO:0000256" key="9">
    <source>
        <dbReference type="ARBA" id="ARBA00047380"/>
    </source>
</evidence>
<evidence type="ECO:0000256" key="3">
    <source>
        <dbReference type="ARBA" id="ARBA00016923"/>
    </source>
</evidence>
<evidence type="ECO:0000256" key="6">
    <source>
        <dbReference type="ARBA" id="ARBA00022840"/>
    </source>
</evidence>
<evidence type="ECO:0000256" key="5">
    <source>
        <dbReference type="ARBA" id="ARBA00022741"/>
    </source>
</evidence>
<sequence length="500" mass="54757">MVVSTYRIQGATGEWEVVIGLEVHAQVVSNSKLFSGAATAFGAEPNTQVSLVDAAMPGMLPVPNRECIRQAVRTGMAIEAQINKWSRFDRKNYFYADLPQGYQISQLYHPLVGEGSLMIDADEKAGIAEDKVIGIERIHVEQDAGKLMHDQHPTMSYVDLNRSGVALMEIVSKPDMRSPAEAGAYVRKLRAILRYVGSCDGNMEEGSMRADVNVSVRRPGEEFGTRTETKNVNSVRFVMQVIEYEANRQVDVIENGGTVEQETRLFDPGTGTTRTMRSKEDAHDYRYFPDPDLLPLELEDAFLEECRASLPELPDAKRARYVGDLGLSEYNARELTAEVETFARFETLLAATARGIGKPERDVATQVANWALSVAPGVINALGEEANPAFATAEAQAAILDMQAKGEISGGQAKEIFEIVLKTGRTPEEIAETEGLKQLSDTGAIESVIDEVLAANADKVEEYRSGKDKLFGFFVGQTMKALQGKGNPAVVNQILKDKLG</sequence>
<dbReference type="NCBIfam" id="NF004014">
    <property type="entry name" value="PRK05477.1-4"/>
    <property type="match status" value="1"/>
</dbReference>
<dbReference type="EMBL" id="CP053921">
    <property type="protein sequence ID" value="QKG70205.1"/>
    <property type="molecule type" value="Genomic_DNA"/>
</dbReference>
<dbReference type="SUPFAM" id="SSF89095">
    <property type="entry name" value="GatB/YqeY motif"/>
    <property type="match status" value="2"/>
</dbReference>
<protein>
    <recommendedName>
        <fullName evidence="3 11">Aspartyl/glutamyl-tRNA(Asn/Gln) amidotransferase subunit B</fullName>
        <shortName evidence="11">Asp/Glu-ADT subunit B</shortName>
        <ecNumber evidence="11">6.3.5.-</ecNumber>
    </recommendedName>
</protein>
<dbReference type="PROSITE" id="PS01234">
    <property type="entry name" value="GATB"/>
    <property type="match status" value="1"/>
</dbReference>
<dbReference type="InterPro" id="IPR018027">
    <property type="entry name" value="Asn/Gln_amidotransferase"/>
</dbReference>
<comment type="catalytic activity">
    <reaction evidence="10 11">
        <text>L-glutamyl-tRNA(Gln) + L-glutamine + ATP + H2O = L-glutaminyl-tRNA(Gln) + L-glutamate + ADP + phosphate + H(+)</text>
        <dbReference type="Rhea" id="RHEA:17521"/>
        <dbReference type="Rhea" id="RHEA-COMP:9681"/>
        <dbReference type="Rhea" id="RHEA-COMP:9684"/>
        <dbReference type="ChEBI" id="CHEBI:15377"/>
        <dbReference type="ChEBI" id="CHEBI:15378"/>
        <dbReference type="ChEBI" id="CHEBI:29985"/>
        <dbReference type="ChEBI" id="CHEBI:30616"/>
        <dbReference type="ChEBI" id="CHEBI:43474"/>
        <dbReference type="ChEBI" id="CHEBI:58359"/>
        <dbReference type="ChEBI" id="CHEBI:78520"/>
        <dbReference type="ChEBI" id="CHEBI:78521"/>
        <dbReference type="ChEBI" id="CHEBI:456216"/>
    </reaction>
</comment>
<comment type="catalytic activity">
    <reaction evidence="9 11">
        <text>L-aspartyl-tRNA(Asn) + L-glutamine + ATP + H2O = L-asparaginyl-tRNA(Asn) + L-glutamate + ADP + phosphate + 2 H(+)</text>
        <dbReference type="Rhea" id="RHEA:14513"/>
        <dbReference type="Rhea" id="RHEA-COMP:9674"/>
        <dbReference type="Rhea" id="RHEA-COMP:9677"/>
        <dbReference type="ChEBI" id="CHEBI:15377"/>
        <dbReference type="ChEBI" id="CHEBI:15378"/>
        <dbReference type="ChEBI" id="CHEBI:29985"/>
        <dbReference type="ChEBI" id="CHEBI:30616"/>
        <dbReference type="ChEBI" id="CHEBI:43474"/>
        <dbReference type="ChEBI" id="CHEBI:58359"/>
        <dbReference type="ChEBI" id="CHEBI:78515"/>
        <dbReference type="ChEBI" id="CHEBI:78516"/>
        <dbReference type="ChEBI" id="CHEBI:456216"/>
    </reaction>
</comment>
<evidence type="ECO:0000313" key="14">
    <source>
        <dbReference type="Proteomes" id="UP000504693"/>
    </source>
</evidence>
<proteinExistence type="inferred from homology"/>
<dbReference type="FunFam" id="1.10.10.410:FF:000001">
    <property type="entry name" value="Aspartyl/glutamyl-tRNA(Asn/Gln) amidotransferase subunit B"/>
    <property type="match status" value="1"/>
</dbReference>
<dbReference type="GO" id="GO:0016740">
    <property type="term" value="F:transferase activity"/>
    <property type="evidence" value="ECO:0007669"/>
    <property type="project" value="UniProtKB-KW"/>
</dbReference>
<dbReference type="KEGG" id="emv:HQR01_01805"/>
<dbReference type="NCBIfam" id="NF004015">
    <property type="entry name" value="PRK05477.1-5"/>
    <property type="match status" value="1"/>
</dbReference>
<dbReference type="Pfam" id="PF02934">
    <property type="entry name" value="GatB_N"/>
    <property type="match status" value="1"/>
</dbReference>
<dbReference type="HAMAP" id="MF_00121">
    <property type="entry name" value="GatB"/>
    <property type="match status" value="1"/>
</dbReference>
<dbReference type="InterPro" id="IPR017959">
    <property type="entry name" value="Asn/Gln-tRNA_amidoTrfase_suB/E"/>
</dbReference>
<feature type="domain" description="Asn/Gln amidotransferase" evidence="12">
    <location>
        <begin position="343"/>
        <end position="499"/>
    </location>
</feature>
<reference evidence="13 14" key="1">
    <citation type="submission" date="2020-05" db="EMBL/GenBank/DDBJ databases">
        <title>Erythrobacter mangrovi sp. nov., isolated from rhizosphere soil of mangrove plant (Kandelia candel).</title>
        <authorList>
            <person name="Ye Y.H."/>
        </authorList>
    </citation>
    <scope>NUCLEOTIDE SEQUENCE [LARGE SCALE GENOMIC DNA]</scope>
    <source>
        <strain evidence="13 14">EB310</strain>
    </source>
</reference>
<dbReference type="NCBIfam" id="NF004012">
    <property type="entry name" value="PRK05477.1-2"/>
    <property type="match status" value="1"/>
</dbReference>
<gene>
    <name evidence="11 13" type="primary">gatB</name>
    <name evidence="13" type="ORF">HQR01_01805</name>
</gene>
<dbReference type="GO" id="GO:0005524">
    <property type="term" value="F:ATP binding"/>
    <property type="evidence" value="ECO:0007669"/>
    <property type="project" value="UniProtKB-KW"/>
</dbReference>
<name>A0A7D4C236_9SPHN</name>
<evidence type="ECO:0000256" key="2">
    <source>
        <dbReference type="ARBA" id="ARBA00011123"/>
    </source>
</evidence>
<dbReference type="GO" id="GO:0050567">
    <property type="term" value="F:glutaminyl-tRNA synthase (glutamine-hydrolyzing) activity"/>
    <property type="evidence" value="ECO:0007669"/>
    <property type="project" value="UniProtKB-UniRule"/>
</dbReference>
<keyword evidence="4 11" id="KW-0436">Ligase</keyword>
<evidence type="ECO:0000256" key="7">
    <source>
        <dbReference type="ARBA" id="ARBA00022917"/>
    </source>
</evidence>
<evidence type="ECO:0000259" key="12">
    <source>
        <dbReference type="SMART" id="SM00845"/>
    </source>
</evidence>
<dbReference type="GO" id="GO:0070681">
    <property type="term" value="P:glutaminyl-tRNAGln biosynthesis via transamidation"/>
    <property type="evidence" value="ECO:0007669"/>
    <property type="project" value="TreeGrafter"/>
</dbReference>
<evidence type="ECO:0000256" key="8">
    <source>
        <dbReference type="ARBA" id="ARBA00024799"/>
    </source>
</evidence>
<keyword evidence="5 11" id="KW-0547">Nucleotide-binding</keyword>
<dbReference type="InterPro" id="IPR023168">
    <property type="entry name" value="GatB_Yqey_C_2"/>
</dbReference>
<keyword evidence="13" id="KW-0808">Transferase</keyword>
<comment type="similarity">
    <text evidence="1 11">Belongs to the GatB/GatE family. GatB subfamily.</text>
</comment>
<dbReference type="InterPro" id="IPR017958">
    <property type="entry name" value="Gln-tRNA_amidoTrfase_suB_CS"/>
</dbReference>
<dbReference type="PANTHER" id="PTHR11659:SF0">
    <property type="entry name" value="GLUTAMYL-TRNA(GLN) AMIDOTRANSFERASE SUBUNIT B, MITOCHONDRIAL"/>
    <property type="match status" value="1"/>
</dbReference>
<dbReference type="SMART" id="SM00845">
    <property type="entry name" value="GatB_Yqey"/>
    <property type="match status" value="1"/>
</dbReference>
<dbReference type="InterPro" id="IPR014746">
    <property type="entry name" value="Gln_synth/guanido_kin_cat_dom"/>
</dbReference>
<dbReference type="Gene3D" id="1.10.150.380">
    <property type="entry name" value="GatB domain, N-terminal subdomain"/>
    <property type="match status" value="1"/>
</dbReference>
<comment type="subunit">
    <text evidence="2 11">Heterotrimer of A, B and C subunits.</text>
</comment>
<comment type="function">
    <text evidence="8 11">Allows the formation of correctly charged Asn-tRNA(Asn) or Gln-tRNA(Gln) through the transamidation of misacylated Asp-tRNA(Asn) or Glu-tRNA(Gln) in organisms which lack either or both of asparaginyl-tRNA or glutaminyl-tRNA synthetases. The reaction takes place in the presence of glutamine and ATP through an activated phospho-Asp-tRNA(Asn) or phospho-Glu-tRNA(Gln).</text>
</comment>
<dbReference type="AlphaFoldDB" id="A0A7D4C236"/>
<keyword evidence="7 11" id="KW-0648">Protein biosynthesis</keyword>
<organism evidence="13 14">
    <name type="scientific">Erythrobacter mangrovi</name>
    <dbReference type="NCBI Taxonomy" id="2739433"/>
    <lineage>
        <taxon>Bacteria</taxon>
        <taxon>Pseudomonadati</taxon>
        <taxon>Pseudomonadota</taxon>
        <taxon>Alphaproteobacteria</taxon>
        <taxon>Sphingomonadales</taxon>
        <taxon>Erythrobacteraceae</taxon>
        <taxon>Erythrobacter/Porphyrobacter group</taxon>
        <taxon>Erythrobacter</taxon>
    </lineage>
</organism>
<dbReference type="InterPro" id="IPR004413">
    <property type="entry name" value="GatB"/>
</dbReference>
<evidence type="ECO:0000256" key="1">
    <source>
        <dbReference type="ARBA" id="ARBA00005306"/>
    </source>
</evidence>
<dbReference type="InterPro" id="IPR006075">
    <property type="entry name" value="Asn/Gln-tRNA_Trfase_suB/E_cat"/>
</dbReference>
<dbReference type="EC" id="6.3.5.-" evidence="11"/>
<dbReference type="Gene3D" id="1.10.10.410">
    <property type="match status" value="1"/>
</dbReference>
<accession>A0A7D4C236</accession>
<dbReference type="InterPro" id="IPR003789">
    <property type="entry name" value="Asn/Gln_tRNA_amidoTrase-B-like"/>
</dbReference>
<dbReference type="RefSeq" id="WP_173212091.1">
    <property type="nucleotide sequence ID" value="NZ_CP053921.1"/>
</dbReference>
<evidence type="ECO:0000313" key="13">
    <source>
        <dbReference type="EMBL" id="QKG70205.1"/>
    </source>
</evidence>
<evidence type="ECO:0000256" key="10">
    <source>
        <dbReference type="ARBA" id="ARBA00047913"/>
    </source>
</evidence>